<dbReference type="AlphaFoldDB" id="A0A4Z2I4A7"/>
<proteinExistence type="predicted"/>
<keyword evidence="3" id="KW-1185">Reference proteome</keyword>
<protein>
    <submittedName>
        <fullName evidence="2">Uncharacterized protein</fullName>
    </submittedName>
</protein>
<feature type="compositionally biased region" description="Basic and acidic residues" evidence="1">
    <location>
        <begin position="121"/>
        <end position="131"/>
    </location>
</feature>
<evidence type="ECO:0000256" key="1">
    <source>
        <dbReference type="SAM" id="MobiDB-lite"/>
    </source>
</evidence>
<dbReference type="EMBL" id="SRLO01000131">
    <property type="protein sequence ID" value="TNN72906.1"/>
    <property type="molecule type" value="Genomic_DNA"/>
</dbReference>
<dbReference type="Proteomes" id="UP000314294">
    <property type="component" value="Unassembled WGS sequence"/>
</dbReference>
<organism evidence="2 3">
    <name type="scientific">Liparis tanakae</name>
    <name type="common">Tanaka's snailfish</name>
    <dbReference type="NCBI Taxonomy" id="230148"/>
    <lineage>
        <taxon>Eukaryota</taxon>
        <taxon>Metazoa</taxon>
        <taxon>Chordata</taxon>
        <taxon>Craniata</taxon>
        <taxon>Vertebrata</taxon>
        <taxon>Euteleostomi</taxon>
        <taxon>Actinopterygii</taxon>
        <taxon>Neopterygii</taxon>
        <taxon>Teleostei</taxon>
        <taxon>Neoteleostei</taxon>
        <taxon>Acanthomorphata</taxon>
        <taxon>Eupercaria</taxon>
        <taxon>Perciformes</taxon>
        <taxon>Cottioidei</taxon>
        <taxon>Cottales</taxon>
        <taxon>Liparidae</taxon>
        <taxon>Liparis</taxon>
    </lineage>
</organism>
<evidence type="ECO:0000313" key="2">
    <source>
        <dbReference type="EMBL" id="TNN72906.1"/>
    </source>
</evidence>
<sequence>MSPMSGCLPPVKRAVFLLFVKRDKACPVYRIPLRRVPVSECVSVSGVLFTTRTAGFPTRFPAAVLRRSAEVVTGNFVSFMEFIYSITGSGAVRVRDALSQRLWPAPVAAEMPPQPRAGATADRDTCNLHPG</sequence>
<name>A0A4Z2I4A7_9TELE</name>
<reference evidence="2 3" key="1">
    <citation type="submission" date="2019-03" db="EMBL/GenBank/DDBJ databases">
        <title>First draft genome of Liparis tanakae, snailfish: a comprehensive survey of snailfish specific genes.</title>
        <authorList>
            <person name="Kim W."/>
            <person name="Song I."/>
            <person name="Jeong J.-H."/>
            <person name="Kim D."/>
            <person name="Kim S."/>
            <person name="Ryu S."/>
            <person name="Song J.Y."/>
            <person name="Lee S.K."/>
        </authorList>
    </citation>
    <scope>NUCLEOTIDE SEQUENCE [LARGE SCALE GENOMIC DNA]</scope>
    <source>
        <tissue evidence="2">Muscle</tissue>
    </source>
</reference>
<gene>
    <name evidence="2" type="ORF">EYF80_016835</name>
</gene>
<feature type="region of interest" description="Disordered" evidence="1">
    <location>
        <begin position="109"/>
        <end position="131"/>
    </location>
</feature>
<evidence type="ECO:0000313" key="3">
    <source>
        <dbReference type="Proteomes" id="UP000314294"/>
    </source>
</evidence>
<comment type="caution">
    <text evidence="2">The sequence shown here is derived from an EMBL/GenBank/DDBJ whole genome shotgun (WGS) entry which is preliminary data.</text>
</comment>
<accession>A0A4Z2I4A7</accession>